<sequence length="586" mass="68760">MDAKQERARVVKDILRSSCKNYLYEYLLQRREQASFTKDIQLEHDGYLAKLHNLENDREFEGNMEKKTLDVTTFWDEVKKLKEEETAIRTASLGHLNIFGKTLTQYAYAQEIINEGVKLKTTQKRVNETEGIELSSKKARKSVKSTSYVNIRDQESEKISSEFPSSSDESARDPESQYSDNIHKFGVSNSATDRVASLSEYDQEADELNDKDASNMSIVYNKKTMRDAYLKTRQDLYDHTSQKDWWIEQCNISSNFRQYQVTNIDKLEDGETFCFSSDYEEILSLHHIMLIDLTNMRKPLYVSADERSWRAAIRQPDKPNIASFFRDVMDEYEMVINDIDLLRLKFYEMWGRYCDQVIYSDNERRLFETTQAVTRAFYERMHMYLSNSEKVNNEDTIMHEYIHDTFKETFRDSNYDTIWANGESSSSKYHRTTYGRNKGKKPDMVLYRIIENGKREESCFIEAKHFSIARNSNLGGYNMYKVAIFCQGGLNKMISSCGGDTGASFGGHICEGHIYFCMMDLKFDGIYRFFQLSEVKLARKLSEFSLVRRLIMEAFFFKCRIDDFYSNRNGTSNQNIHNNFSRVVRL</sequence>
<proteinExistence type="predicted"/>
<gene>
    <name evidence="2" type="ORF">RclHR1_15900003</name>
</gene>
<name>A0A2Z6QGG1_9GLOM</name>
<dbReference type="EMBL" id="BEXD01000658">
    <property type="protein sequence ID" value="GBB89227.1"/>
    <property type="molecule type" value="Genomic_DNA"/>
</dbReference>
<evidence type="ECO:0000313" key="3">
    <source>
        <dbReference type="Proteomes" id="UP000247702"/>
    </source>
</evidence>
<accession>A0A2Z6QGG1</accession>
<evidence type="ECO:0000256" key="1">
    <source>
        <dbReference type="SAM" id="MobiDB-lite"/>
    </source>
</evidence>
<keyword evidence="3" id="KW-1185">Reference proteome</keyword>
<dbReference type="Proteomes" id="UP000247702">
    <property type="component" value="Unassembled WGS sequence"/>
</dbReference>
<protein>
    <submittedName>
        <fullName evidence="2">Uncharacterized protein</fullName>
    </submittedName>
</protein>
<feature type="region of interest" description="Disordered" evidence="1">
    <location>
        <begin position="154"/>
        <end position="184"/>
    </location>
</feature>
<organism evidence="2 3">
    <name type="scientific">Rhizophagus clarus</name>
    <dbReference type="NCBI Taxonomy" id="94130"/>
    <lineage>
        <taxon>Eukaryota</taxon>
        <taxon>Fungi</taxon>
        <taxon>Fungi incertae sedis</taxon>
        <taxon>Mucoromycota</taxon>
        <taxon>Glomeromycotina</taxon>
        <taxon>Glomeromycetes</taxon>
        <taxon>Glomerales</taxon>
        <taxon>Glomeraceae</taxon>
        <taxon>Rhizophagus</taxon>
    </lineage>
</organism>
<dbReference type="AlphaFoldDB" id="A0A2Z6QGG1"/>
<comment type="caution">
    <text evidence="2">The sequence shown here is derived from an EMBL/GenBank/DDBJ whole genome shotgun (WGS) entry which is preliminary data.</text>
</comment>
<reference evidence="2 3" key="1">
    <citation type="submission" date="2017-11" db="EMBL/GenBank/DDBJ databases">
        <title>The genome of Rhizophagus clarus HR1 reveals common genetic basis of auxotrophy among arbuscular mycorrhizal fungi.</title>
        <authorList>
            <person name="Kobayashi Y."/>
        </authorList>
    </citation>
    <scope>NUCLEOTIDE SEQUENCE [LARGE SCALE GENOMIC DNA]</scope>
    <source>
        <strain evidence="2 3">HR1</strain>
    </source>
</reference>
<evidence type="ECO:0000313" key="2">
    <source>
        <dbReference type="EMBL" id="GBB89227.1"/>
    </source>
</evidence>